<evidence type="ECO:0000256" key="2">
    <source>
        <dbReference type="ARBA" id="ARBA00020776"/>
    </source>
</evidence>
<dbReference type="GO" id="GO:0003677">
    <property type="term" value="F:DNA binding"/>
    <property type="evidence" value="ECO:0007669"/>
    <property type="project" value="InterPro"/>
</dbReference>
<dbReference type="GO" id="GO:0017116">
    <property type="term" value="F:single-stranded DNA helicase activity"/>
    <property type="evidence" value="ECO:0007669"/>
    <property type="project" value="TreeGrafter"/>
</dbReference>
<dbReference type="FunFam" id="1.10.3710.10:FF:000003">
    <property type="entry name" value="ATPase, AAA family protein"/>
    <property type="match status" value="1"/>
</dbReference>
<dbReference type="CDD" id="cd00009">
    <property type="entry name" value="AAA"/>
    <property type="match status" value="1"/>
</dbReference>
<dbReference type="Pfam" id="PF12002">
    <property type="entry name" value="MgsA_C"/>
    <property type="match status" value="1"/>
</dbReference>
<keyword evidence="8" id="KW-1185">Reference proteome</keyword>
<dbReference type="Pfam" id="PF00004">
    <property type="entry name" value="AAA"/>
    <property type="match status" value="1"/>
</dbReference>
<dbReference type="InterPro" id="IPR003593">
    <property type="entry name" value="AAA+_ATPase"/>
</dbReference>
<protein>
    <recommendedName>
        <fullName evidence="2">Replication-associated recombination protein A</fullName>
    </recommendedName>
</protein>
<dbReference type="InterPro" id="IPR051314">
    <property type="entry name" value="AAA_ATPase_RarA/MGS1/WRNIP1"/>
</dbReference>
<reference evidence="6 8" key="1">
    <citation type="journal article" date="2016" name="Genome Announc.">
        <title>Complete Genome Sequences of Aerococcus christensenii CCUG 28831T, Aerococcus sanguinicola CCUG 43001T, Aerococcus urinae CCUG 36881T, Aerococcus urinaeequi CCUG 28094T, Aerococcus urinaehominis CCUG 42038 BT, and Aerococcus viridans CCUG 4311T.</title>
        <authorList>
            <person name="Carkaci D."/>
            <person name="Dargis R."/>
            <person name="Nielsen X.C."/>
            <person name="Skovgaard O."/>
            <person name="Fuursted K."/>
            <person name="Christensen J.J."/>
        </authorList>
    </citation>
    <scope>NUCLEOTIDE SEQUENCE [LARGE SCALE GENOMIC DNA]</scope>
    <source>
        <strain evidence="6 8">CCUG43001</strain>
    </source>
</reference>
<keyword evidence="3" id="KW-0547">Nucleotide-binding</keyword>
<feature type="domain" description="AAA+ ATPase" evidence="5">
    <location>
        <begin position="41"/>
        <end position="153"/>
    </location>
</feature>
<dbReference type="PANTHER" id="PTHR13779">
    <property type="entry name" value="WERNER HELICASE-INTERACTING PROTEIN 1 FAMILY MEMBER"/>
    <property type="match status" value="1"/>
</dbReference>
<evidence type="ECO:0000313" key="8">
    <source>
        <dbReference type="Proteomes" id="UP000069912"/>
    </source>
</evidence>
<dbReference type="PANTHER" id="PTHR13779:SF7">
    <property type="entry name" value="ATPASE WRNIP1"/>
    <property type="match status" value="1"/>
</dbReference>
<dbReference type="PRINTS" id="PR00830">
    <property type="entry name" value="ENDOLAPTASE"/>
</dbReference>
<dbReference type="Gene3D" id="1.10.3710.10">
    <property type="entry name" value="DNA polymerase III clamp loader subunits, C-terminal domain"/>
    <property type="match status" value="1"/>
</dbReference>
<dbReference type="FunFam" id="3.40.50.300:FF:000766">
    <property type="entry name" value="Recombination factor protein RarA"/>
    <property type="match status" value="1"/>
</dbReference>
<dbReference type="InterPro" id="IPR008921">
    <property type="entry name" value="DNA_pol3_clamp-load_cplx_C"/>
</dbReference>
<evidence type="ECO:0000256" key="4">
    <source>
        <dbReference type="ARBA" id="ARBA00022840"/>
    </source>
</evidence>
<dbReference type="Proteomes" id="UP000234239">
    <property type="component" value="Unassembled WGS sequence"/>
</dbReference>
<dbReference type="InterPro" id="IPR027417">
    <property type="entry name" value="P-loop_NTPase"/>
</dbReference>
<dbReference type="SMART" id="SM00382">
    <property type="entry name" value="AAA"/>
    <property type="match status" value="1"/>
</dbReference>
<reference evidence="8" key="2">
    <citation type="submission" date="2016-01" db="EMBL/GenBank/DDBJ databases">
        <title>Six Aerococcus type strain genome sequencing and assembly using PacBio and Illumina Hiseq.</title>
        <authorList>
            <person name="Carkaci D."/>
            <person name="Dargis R."/>
            <person name="Nielsen X.C."/>
            <person name="Skovgaard O."/>
            <person name="Fuursted K."/>
            <person name="Christensen J.J."/>
        </authorList>
    </citation>
    <scope>NUCLEOTIDE SEQUENCE [LARGE SCALE GENOMIC DNA]</scope>
    <source>
        <strain evidence="8">CCUG43001</strain>
    </source>
</reference>
<dbReference type="Gene3D" id="1.20.272.10">
    <property type="match status" value="1"/>
</dbReference>
<comment type="similarity">
    <text evidence="1">Belongs to the AAA ATPase family. RarA/MGS1/WRNIP1 subfamily.</text>
</comment>
<dbReference type="Gene3D" id="1.10.8.60">
    <property type="match status" value="1"/>
</dbReference>
<evidence type="ECO:0000313" key="9">
    <source>
        <dbReference type="Proteomes" id="UP000234239"/>
    </source>
</evidence>
<dbReference type="InterPro" id="IPR021886">
    <property type="entry name" value="MgsA_C"/>
</dbReference>
<dbReference type="InterPro" id="IPR032423">
    <property type="entry name" value="AAA_assoc_2"/>
</dbReference>
<dbReference type="EMBL" id="CP014160">
    <property type="protein sequence ID" value="AMB93407.1"/>
    <property type="molecule type" value="Genomic_DNA"/>
</dbReference>
<dbReference type="SUPFAM" id="SSF52540">
    <property type="entry name" value="P-loop containing nucleoside triphosphate hydrolases"/>
    <property type="match status" value="1"/>
</dbReference>
<dbReference type="OrthoDB" id="9778364at2"/>
<organism evidence="6 8">
    <name type="scientific">Aerococcus sanguinicola</name>
    <dbReference type="NCBI Taxonomy" id="119206"/>
    <lineage>
        <taxon>Bacteria</taxon>
        <taxon>Bacillati</taxon>
        <taxon>Bacillota</taxon>
        <taxon>Bacilli</taxon>
        <taxon>Lactobacillales</taxon>
        <taxon>Aerococcaceae</taxon>
        <taxon>Aerococcus</taxon>
    </lineage>
</organism>
<dbReference type="SUPFAM" id="SSF48019">
    <property type="entry name" value="post-AAA+ oligomerization domain-like"/>
    <property type="match status" value="1"/>
</dbReference>
<dbReference type="EMBL" id="PKGY01000001">
    <property type="protein sequence ID" value="PKZ22984.1"/>
    <property type="molecule type" value="Genomic_DNA"/>
</dbReference>
<name>A0A0X8F9T1_9LACT</name>
<dbReference type="Gene3D" id="3.40.50.300">
    <property type="entry name" value="P-loop containing nucleotide triphosphate hydrolases"/>
    <property type="match status" value="1"/>
</dbReference>
<dbReference type="GO" id="GO:0016887">
    <property type="term" value="F:ATP hydrolysis activity"/>
    <property type="evidence" value="ECO:0007669"/>
    <property type="project" value="InterPro"/>
</dbReference>
<dbReference type="CDD" id="cd18139">
    <property type="entry name" value="HLD_clamp_RarA"/>
    <property type="match status" value="1"/>
</dbReference>
<dbReference type="InterPro" id="IPR003959">
    <property type="entry name" value="ATPase_AAA_core"/>
</dbReference>
<reference evidence="7 9" key="3">
    <citation type="submission" date="2017-12" db="EMBL/GenBank/DDBJ databases">
        <title>Phylogenetic diversity of female urinary microbiome.</title>
        <authorList>
            <person name="Thomas-White K."/>
            <person name="Wolfe A.J."/>
        </authorList>
    </citation>
    <scope>NUCLEOTIDE SEQUENCE [LARGE SCALE GENOMIC DNA]</scope>
    <source>
        <strain evidence="7 9">UMB0139</strain>
    </source>
</reference>
<dbReference type="RefSeq" id="WP_067971771.1">
    <property type="nucleotide sequence ID" value="NZ_CAJHKM010000003.1"/>
</dbReference>
<dbReference type="GeneID" id="92902609"/>
<dbReference type="KEGG" id="asan:AWM72_00795"/>
<evidence type="ECO:0000313" key="6">
    <source>
        <dbReference type="EMBL" id="AMB93407.1"/>
    </source>
</evidence>
<dbReference type="GO" id="GO:0000731">
    <property type="term" value="P:DNA synthesis involved in DNA repair"/>
    <property type="evidence" value="ECO:0007669"/>
    <property type="project" value="TreeGrafter"/>
</dbReference>
<dbReference type="GO" id="GO:0008047">
    <property type="term" value="F:enzyme activator activity"/>
    <property type="evidence" value="ECO:0007669"/>
    <property type="project" value="TreeGrafter"/>
</dbReference>
<keyword evidence="4" id="KW-0067">ATP-binding</keyword>
<gene>
    <name evidence="6" type="ORF">AWM72_00795</name>
    <name evidence="7" type="ORF">CYJ28_00050</name>
</gene>
<dbReference type="GO" id="GO:0006261">
    <property type="term" value="P:DNA-templated DNA replication"/>
    <property type="evidence" value="ECO:0007669"/>
    <property type="project" value="TreeGrafter"/>
</dbReference>
<dbReference type="Proteomes" id="UP000069912">
    <property type="component" value="Chromosome"/>
</dbReference>
<evidence type="ECO:0000313" key="7">
    <source>
        <dbReference type="EMBL" id="PKZ22984.1"/>
    </source>
</evidence>
<proteinExistence type="inferred from homology"/>
<dbReference type="GO" id="GO:0005524">
    <property type="term" value="F:ATP binding"/>
    <property type="evidence" value="ECO:0007669"/>
    <property type="project" value="UniProtKB-KW"/>
</dbReference>
<dbReference type="AlphaFoldDB" id="A0A0X8F9T1"/>
<sequence>MAQAKAPLAYRMRPQKIEDMLGQAHLIGPKQIIRRMVEANRLSSMILYGPPGTGKTSLAQAIAGSLDIQLRQLNAATDTKKDLQQVAAEAKMSGQIILLLDEIHRLDKAKQDFLLPHLENGRIILIGATTENPYISINPAIRSRTQIFQLEPLSQADIKQGLEKALADEERGLGKLAIQIDDAALDHLAQASNGDIRSALNALDLAALSTPEDDQGQIIIDLATAENCIQKKSFSHDADGDQHYDVISAFQKSIRGSDVDAALLYAARLMEGGDLKVLCRRLLITAYEDIGLANPEACQRTQAAVDAALQVGYPEARIPLANAIIDLALSPKSNSAIKAIDAALADVRQGKAGLVPKHLRDGHYAGSKALGHGQGYRYPHDYPNHWVAQDYLPDTLKGKHYYQAGQTGKYEQALGQMQAYREKLKKG</sequence>
<evidence type="ECO:0000256" key="1">
    <source>
        <dbReference type="ARBA" id="ARBA00008959"/>
    </source>
</evidence>
<evidence type="ECO:0000259" key="5">
    <source>
        <dbReference type="SMART" id="SM00382"/>
    </source>
</evidence>
<dbReference type="FunFam" id="1.10.8.60:FF:000029">
    <property type="entry name" value="Replication-associated recombination protein A"/>
    <property type="match status" value="1"/>
</dbReference>
<evidence type="ECO:0000256" key="3">
    <source>
        <dbReference type="ARBA" id="ARBA00022741"/>
    </source>
</evidence>
<dbReference type="FunFam" id="1.20.272.10:FF:000001">
    <property type="entry name" value="Putative AAA family ATPase"/>
    <property type="match status" value="1"/>
</dbReference>
<dbReference type="Pfam" id="PF16193">
    <property type="entry name" value="AAA_assoc_2"/>
    <property type="match status" value="1"/>
</dbReference>
<accession>A0A0X8F9T1</accession>